<dbReference type="InterPro" id="IPR058193">
    <property type="entry name" value="VanY/YodJ_core_dom"/>
</dbReference>
<dbReference type="RefSeq" id="WP_011293699.1">
    <property type="nucleotide sequence ID" value="NC_007335.2"/>
</dbReference>
<dbReference type="STRING" id="59920.PMN2A_0165"/>
<dbReference type="SUPFAM" id="SSF55166">
    <property type="entry name" value="Hedgehog/DD-peptidase"/>
    <property type="match status" value="1"/>
</dbReference>
<keyword evidence="3" id="KW-0378">Hydrolase</keyword>
<organism evidence="3 4">
    <name type="scientific">Prochlorococcus marinus (strain NATL2A)</name>
    <dbReference type="NCBI Taxonomy" id="59920"/>
    <lineage>
        <taxon>Bacteria</taxon>
        <taxon>Bacillati</taxon>
        <taxon>Cyanobacteriota</taxon>
        <taxon>Cyanophyceae</taxon>
        <taxon>Synechococcales</taxon>
        <taxon>Prochlorococcaceae</taxon>
        <taxon>Prochlorococcus</taxon>
    </lineage>
</organism>
<name>Q46LH1_PROMT</name>
<dbReference type="GO" id="GO:0006508">
    <property type="term" value="P:proteolysis"/>
    <property type="evidence" value="ECO:0007669"/>
    <property type="project" value="InterPro"/>
</dbReference>
<dbReference type="HOGENOM" id="CLU_054193_6_1_3"/>
<accession>Q46LH1</accession>
<keyword evidence="1" id="KW-1133">Transmembrane helix</keyword>
<evidence type="ECO:0000256" key="1">
    <source>
        <dbReference type="SAM" id="Phobius"/>
    </source>
</evidence>
<dbReference type="AlphaFoldDB" id="Q46LH1"/>
<sequence length="236" mass="27340">MNYQDDIPLARRIKSIKTITTKSFLRVGLLFLGLGISVTFLANKSFLSQRKSLDDSINSIETRQNKSLLGHLPYKEASKKDLILFSPGIYVHKDIYEKFKEMQFMAAQRGVSLQLLSGYRSINLQRDIFYENKSIRNQTAVERSRDSAPPGYSEHSTGYAIDVGDGNYPDTHFEVEFEQTPAYKWMKRFASKYHFVLSFPPNNKQGVTYEPWHWRFEGTVNALREFDAANKIIKFK</sequence>
<dbReference type="EMBL" id="CP000095">
    <property type="protein sequence ID" value="AAZ57657.1"/>
    <property type="molecule type" value="Genomic_DNA"/>
</dbReference>
<reference evidence="3 4" key="1">
    <citation type="journal article" date="2007" name="PLoS Genet.">
        <title>Patterns and implications of gene gain and loss in the evolution of Prochlorococcus.</title>
        <authorList>
            <person name="Kettler G.C."/>
            <person name="Martiny A.C."/>
            <person name="Huang K."/>
            <person name="Zucker J."/>
            <person name="Coleman M.L."/>
            <person name="Rodrigue S."/>
            <person name="Chen F."/>
            <person name="Lapidus A."/>
            <person name="Ferriera S."/>
            <person name="Johnson J."/>
            <person name="Steglich C."/>
            <person name="Church G.M."/>
            <person name="Richardson P."/>
            <person name="Chisholm S.W."/>
        </authorList>
    </citation>
    <scope>NUCLEOTIDE SEQUENCE [LARGE SCALE GENOMIC DNA]</scope>
    <source>
        <strain evidence="3 4">NATL2A</strain>
    </source>
</reference>
<dbReference type="Gene3D" id="3.30.1380.10">
    <property type="match status" value="1"/>
</dbReference>
<dbReference type="InterPro" id="IPR052179">
    <property type="entry name" value="DD-CPase-like"/>
</dbReference>
<dbReference type="GO" id="GO:0004180">
    <property type="term" value="F:carboxypeptidase activity"/>
    <property type="evidence" value="ECO:0007669"/>
    <property type="project" value="UniProtKB-KW"/>
</dbReference>
<dbReference type="InterPro" id="IPR009045">
    <property type="entry name" value="Zn_M74/Hedgehog-like"/>
</dbReference>
<gene>
    <name evidence="3" type="ordered locus">PMN2A_0165</name>
</gene>
<proteinExistence type="predicted"/>
<dbReference type="PANTHER" id="PTHR34385:SF1">
    <property type="entry name" value="PEPTIDOGLYCAN L-ALANYL-D-GLUTAMATE ENDOPEPTIDASE CWLK"/>
    <property type="match status" value="1"/>
</dbReference>
<dbReference type="KEGG" id="pmn:PMN2A_0165"/>
<keyword evidence="3" id="KW-0121">Carboxypeptidase</keyword>
<keyword evidence="4" id="KW-1185">Reference proteome</keyword>
<dbReference type="Pfam" id="PF02557">
    <property type="entry name" value="VanY"/>
    <property type="match status" value="1"/>
</dbReference>
<dbReference type="InterPro" id="IPR003709">
    <property type="entry name" value="VanY-like_core_dom"/>
</dbReference>
<feature type="transmembrane region" description="Helical" evidence="1">
    <location>
        <begin position="24"/>
        <end position="42"/>
    </location>
</feature>
<keyword evidence="1" id="KW-0472">Membrane</keyword>
<keyword evidence="3" id="KW-0645">Protease</keyword>
<feature type="domain" description="D-alanyl-D-alanine carboxypeptidase-like core" evidence="2">
    <location>
        <begin position="89"/>
        <end position="218"/>
    </location>
</feature>
<dbReference type="CDD" id="cd14852">
    <property type="entry name" value="LD-carboxypeptidase"/>
    <property type="match status" value="1"/>
</dbReference>
<dbReference type="PANTHER" id="PTHR34385">
    <property type="entry name" value="D-ALANYL-D-ALANINE CARBOXYPEPTIDASE"/>
    <property type="match status" value="1"/>
</dbReference>
<evidence type="ECO:0000313" key="4">
    <source>
        <dbReference type="Proteomes" id="UP000002535"/>
    </source>
</evidence>
<evidence type="ECO:0000313" key="3">
    <source>
        <dbReference type="EMBL" id="AAZ57657.1"/>
    </source>
</evidence>
<keyword evidence="1" id="KW-0812">Transmembrane</keyword>
<protein>
    <submittedName>
        <fullName evidence="3">D-Ala-D-Ala carboxypeptidase, Metallo peptidase, MEROPS family M15B</fullName>
    </submittedName>
</protein>
<evidence type="ECO:0000259" key="2">
    <source>
        <dbReference type="Pfam" id="PF02557"/>
    </source>
</evidence>
<dbReference type="PhylomeDB" id="Q46LH1"/>
<dbReference type="Proteomes" id="UP000002535">
    <property type="component" value="Chromosome"/>
</dbReference>